<dbReference type="Pfam" id="PF02060">
    <property type="entry name" value="ISK_Channel"/>
    <property type="match status" value="1"/>
</dbReference>
<keyword evidence="10 19" id="KW-1133">Transmembrane helix</keyword>
<keyword evidence="6 19" id="KW-0812">Transmembrane</keyword>
<keyword evidence="8" id="KW-0851">Voltage-gated channel</keyword>
<accession>A0A7J6AWQ4</accession>
<evidence type="ECO:0000256" key="13">
    <source>
        <dbReference type="ARBA" id="ARBA00023303"/>
    </source>
</evidence>
<dbReference type="AlphaFoldDB" id="A0A7J6AWQ4"/>
<dbReference type="GO" id="GO:0097623">
    <property type="term" value="P:potassium ion export across plasma membrane"/>
    <property type="evidence" value="ECO:0007669"/>
    <property type="project" value="TreeGrafter"/>
</dbReference>
<organism evidence="20 21">
    <name type="scientific">Ameiurus melas</name>
    <name type="common">Black bullhead</name>
    <name type="synonym">Silurus melas</name>
    <dbReference type="NCBI Taxonomy" id="219545"/>
    <lineage>
        <taxon>Eukaryota</taxon>
        <taxon>Metazoa</taxon>
        <taxon>Chordata</taxon>
        <taxon>Craniata</taxon>
        <taxon>Vertebrata</taxon>
        <taxon>Euteleostomi</taxon>
        <taxon>Actinopterygii</taxon>
        <taxon>Neopterygii</taxon>
        <taxon>Teleostei</taxon>
        <taxon>Ostariophysi</taxon>
        <taxon>Siluriformes</taxon>
        <taxon>Ictaluridae</taxon>
        <taxon>Ameiurus</taxon>
    </lineage>
</organism>
<keyword evidence="3" id="KW-0813">Transport</keyword>
<feature type="transmembrane region" description="Helical" evidence="19">
    <location>
        <begin position="61"/>
        <end position="81"/>
    </location>
</feature>
<evidence type="ECO:0000256" key="19">
    <source>
        <dbReference type="SAM" id="Phobius"/>
    </source>
</evidence>
<evidence type="ECO:0000313" key="21">
    <source>
        <dbReference type="Proteomes" id="UP000593565"/>
    </source>
</evidence>
<evidence type="ECO:0000256" key="16">
    <source>
        <dbReference type="ARBA" id="ARBA00041657"/>
    </source>
</evidence>
<comment type="caution">
    <text evidence="20">The sequence shown here is derived from an EMBL/GenBank/DDBJ whole genome shotgun (WGS) entry which is preliminary data.</text>
</comment>
<evidence type="ECO:0000313" key="20">
    <source>
        <dbReference type="EMBL" id="KAF4087292.1"/>
    </source>
</evidence>
<evidence type="ECO:0000256" key="18">
    <source>
        <dbReference type="ARBA" id="ARBA00042937"/>
    </source>
</evidence>
<dbReference type="GO" id="GO:1902282">
    <property type="term" value="F:voltage-gated potassium channel activity involved in ventricular cardiac muscle cell action potential repolarization"/>
    <property type="evidence" value="ECO:0007669"/>
    <property type="project" value="TreeGrafter"/>
</dbReference>
<comment type="subcellular location">
    <subcellularLocation>
        <location evidence="14">Apical cell membrane</location>
        <topology evidence="14">Single-pass membrane protein</topology>
    </subcellularLocation>
    <subcellularLocation>
        <location evidence="1">Cell membrane</location>
        <topology evidence="1">Single-pass type I membrane protein</topology>
    </subcellularLocation>
</comment>
<keyword evidence="9" id="KW-0630">Potassium</keyword>
<keyword evidence="7" id="KW-0631">Potassium channel</keyword>
<comment type="similarity">
    <text evidence="2">Belongs to the potassium channel KCNE family.</text>
</comment>
<evidence type="ECO:0000256" key="6">
    <source>
        <dbReference type="ARBA" id="ARBA00022692"/>
    </source>
</evidence>
<evidence type="ECO:0000256" key="17">
    <source>
        <dbReference type="ARBA" id="ARBA00042904"/>
    </source>
</evidence>
<gene>
    <name evidence="20" type="ORF">AMELA_G00094270</name>
</gene>
<keyword evidence="5" id="KW-0633">Potassium transport</keyword>
<dbReference type="GO" id="GO:0016324">
    <property type="term" value="C:apical plasma membrane"/>
    <property type="evidence" value="ECO:0007669"/>
    <property type="project" value="UniProtKB-SubCell"/>
</dbReference>
<dbReference type="GO" id="GO:0015459">
    <property type="term" value="F:potassium channel regulator activity"/>
    <property type="evidence" value="ECO:0007669"/>
    <property type="project" value="TreeGrafter"/>
</dbReference>
<dbReference type="PANTHER" id="PTHR15282">
    <property type="entry name" value="POTASSIUM VOLTAGE-GATED CHANNEL SUBFAMILY E MEMBER 1, 3"/>
    <property type="match status" value="1"/>
</dbReference>
<reference evidence="20 21" key="1">
    <citation type="submission" date="2020-02" db="EMBL/GenBank/DDBJ databases">
        <title>A chromosome-scale genome assembly of the black bullhead catfish (Ameiurus melas).</title>
        <authorList>
            <person name="Wen M."/>
            <person name="Zham M."/>
            <person name="Cabau C."/>
            <person name="Klopp C."/>
            <person name="Donnadieu C."/>
            <person name="Roques C."/>
            <person name="Bouchez O."/>
            <person name="Lampietro C."/>
            <person name="Jouanno E."/>
            <person name="Herpin A."/>
            <person name="Louis A."/>
            <person name="Berthelot C."/>
            <person name="Parey E."/>
            <person name="Roest-Crollius H."/>
            <person name="Braasch I."/>
            <person name="Postlethwait J."/>
            <person name="Robinson-Rechavi M."/>
            <person name="Echchiki A."/>
            <person name="Begum T."/>
            <person name="Montfort J."/>
            <person name="Schartl M."/>
            <person name="Bobe J."/>
            <person name="Guiguen Y."/>
        </authorList>
    </citation>
    <scope>NUCLEOTIDE SEQUENCE [LARGE SCALE GENOMIC DNA]</scope>
    <source>
        <strain evidence="20">M_S1</strain>
        <tissue evidence="20">Blood</tissue>
    </source>
</reference>
<keyword evidence="21" id="KW-1185">Reference proteome</keyword>
<dbReference type="GO" id="GO:0060307">
    <property type="term" value="P:regulation of ventricular cardiac muscle cell membrane repolarization"/>
    <property type="evidence" value="ECO:0007669"/>
    <property type="project" value="TreeGrafter"/>
</dbReference>
<evidence type="ECO:0000256" key="1">
    <source>
        <dbReference type="ARBA" id="ARBA00004251"/>
    </source>
</evidence>
<dbReference type="GO" id="GO:0044325">
    <property type="term" value="F:transmembrane transporter binding"/>
    <property type="evidence" value="ECO:0007669"/>
    <property type="project" value="TreeGrafter"/>
</dbReference>
<keyword evidence="4" id="KW-1003">Cell membrane</keyword>
<evidence type="ECO:0000256" key="14">
    <source>
        <dbReference type="ARBA" id="ARBA00037861"/>
    </source>
</evidence>
<evidence type="ECO:0000256" key="4">
    <source>
        <dbReference type="ARBA" id="ARBA00022475"/>
    </source>
</evidence>
<evidence type="ECO:0000256" key="10">
    <source>
        <dbReference type="ARBA" id="ARBA00022989"/>
    </source>
</evidence>
<name>A0A7J6AWQ4_AMEME</name>
<evidence type="ECO:0000256" key="12">
    <source>
        <dbReference type="ARBA" id="ARBA00023136"/>
    </source>
</evidence>
<keyword evidence="11" id="KW-0406">Ion transport</keyword>
<dbReference type="PANTHER" id="PTHR15282:SF8">
    <property type="entry name" value="POTASSIUM VOLTAGE-GATED CHANNEL SUBFAMILY E MEMBER 2"/>
    <property type="match status" value="1"/>
</dbReference>
<dbReference type="Proteomes" id="UP000593565">
    <property type="component" value="Unassembled WGS sequence"/>
</dbReference>
<evidence type="ECO:0000256" key="9">
    <source>
        <dbReference type="ARBA" id="ARBA00022958"/>
    </source>
</evidence>
<evidence type="ECO:0000256" key="15">
    <source>
        <dbReference type="ARBA" id="ARBA00039513"/>
    </source>
</evidence>
<dbReference type="GO" id="GO:0005251">
    <property type="term" value="F:delayed rectifier potassium channel activity"/>
    <property type="evidence" value="ECO:0007669"/>
    <property type="project" value="TreeGrafter"/>
</dbReference>
<protein>
    <recommendedName>
        <fullName evidence="15">Potassium voltage-gated channel subfamily E member 2</fullName>
    </recommendedName>
    <alternativeName>
        <fullName evidence="16">MinK-related peptide 1</fullName>
    </alternativeName>
    <alternativeName>
        <fullName evidence="17">Minimum potassium ion channel-related peptide 1</fullName>
    </alternativeName>
    <alternativeName>
        <fullName evidence="18">Potassium channel subunit beta MiRP1</fullName>
    </alternativeName>
</protein>
<dbReference type="EMBL" id="JAAGNN010000007">
    <property type="protein sequence ID" value="KAF4087292.1"/>
    <property type="molecule type" value="Genomic_DNA"/>
</dbReference>
<dbReference type="GO" id="GO:0008076">
    <property type="term" value="C:voltage-gated potassium channel complex"/>
    <property type="evidence" value="ECO:0007669"/>
    <property type="project" value="TreeGrafter"/>
</dbReference>
<dbReference type="GO" id="GO:0086091">
    <property type="term" value="P:regulation of heart rate by cardiac conduction"/>
    <property type="evidence" value="ECO:0007669"/>
    <property type="project" value="TreeGrafter"/>
</dbReference>
<evidence type="ECO:0000256" key="3">
    <source>
        <dbReference type="ARBA" id="ARBA00022448"/>
    </source>
</evidence>
<proteinExistence type="inferred from homology"/>
<evidence type="ECO:0000256" key="2">
    <source>
        <dbReference type="ARBA" id="ARBA00005688"/>
    </source>
</evidence>
<keyword evidence="13" id="KW-0407">Ion channel</keyword>
<evidence type="ECO:0000256" key="11">
    <source>
        <dbReference type="ARBA" id="ARBA00023065"/>
    </source>
</evidence>
<evidence type="ECO:0000256" key="8">
    <source>
        <dbReference type="ARBA" id="ARBA00022882"/>
    </source>
</evidence>
<evidence type="ECO:0000256" key="5">
    <source>
        <dbReference type="ARBA" id="ARBA00022538"/>
    </source>
</evidence>
<keyword evidence="12 19" id="KW-0472">Membrane</keyword>
<sequence>MNSTGTTTSMATSSDWSNLTLHLQDSLTHALNDFLKQWQWNNTQAERDLNARLAEENLDNVIWYLVVMIGIFSFIVVAILVSTVKSKRREHSNDPYHKYIEGEWSSQPQIQGYNQSYVISNPSTSTFDGPSSP</sequence>
<evidence type="ECO:0000256" key="7">
    <source>
        <dbReference type="ARBA" id="ARBA00022826"/>
    </source>
</evidence>
<dbReference type="InterPro" id="IPR000369">
    <property type="entry name" value="K_chnl_KCNE"/>
</dbReference>